<name>A0AAD7IS08_9AGAR</name>
<feature type="coiled-coil region" evidence="1">
    <location>
        <begin position="293"/>
        <end position="327"/>
    </location>
</feature>
<dbReference type="EMBL" id="JARKIB010000076">
    <property type="protein sequence ID" value="KAJ7747568.1"/>
    <property type="molecule type" value="Genomic_DNA"/>
</dbReference>
<dbReference type="Proteomes" id="UP001215598">
    <property type="component" value="Unassembled WGS sequence"/>
</dbReference>
<keyword evidence="1" id="KW-0175">Coiled coil</keyword>
<reference evidence="3" key="1">
    <citation type="submission" date="2023-03" db="EMBL/GenBank/DDBJ databases">
        <title>Massive genome expansion in bonnet fungi (Mycena s.s.) driven by repeated elements and novel gene families across ecological guilds.</title>
        <authorList>
            <consortium name="Lawrence Berkeley National Laboratory"/>
            <person name="Harder C.B."/>
            <person name="Miyauchi S."/>
            <person name="Viragh M."/>
            <person name="Kuo A."/>
            <person name="Thoen E."/>
            <person name="Andreopoulos B."/>
            <person name="Lu D."/>
            <person name="Skrede I."/>
            <person name="Drula E."/>
            <person name="Henrissat B."/>
            <person name="Morin E."/>
            <person name="Kohler A."/>
            <person name="Barry K."/>
            <person name="LaButti K."/>
            <person name="Morin E."/>
            <person name="Salamov A."/>
            <person name="Lipzen A."/>
            <person name="Mereny Z."/>
            <person name="Hegedus B."/>
            <person name="Baldrian P."/>
            <person name="Stursova M."/>
            <person name="Weitz H."/>
            <person name="Taylor A."/>
            <person name="Grigoriev I.V."/>
            <person name="Nagy L.G."/>
            <person name="Martin F."/>
            <person name="Kauserud H."/>
        </authorList>
    </citation>
    <scope>NUCLEOTIDE SEQUENCE</scope>
    <source>
        <strain evidence="3">CBHHK182m</strain>
    </source>
</reference>
<protein>
    <submittedName>
        <fullName evidence="3">Uncharacterized protein</fullName>
    </submittedName>
</protein>
<accession>A0AAD7IS08</accession>
<sequence length="863" mass="96017">MAPPKQIAERRTNAGSPTPDSPEPLLQDMRPPGAPTTQTAPDSRPRPSLNDLATQHELFGHTKRLHWTLHEKLNIPHCIKAFQCETCGAYFKHLQEARLDDGRRSGLKLRSKQNQHESNDESDDDDGYEDDEDEGEGEDENEEPELMNPEDESLMDPLFRLQDLRGKMRAMAWFNSGAERSQDAGGFAALSMQLATVEQKKEDTISQNAELQTELQAVKEHADKTCADLRMRLAEIEKGRGDVLCQNAELQAQLQVIKQNADNTCTDLRIRFESALSDAANARADLSLARADGDQARTDRDHAQQELSSAQQKITSLSQELANIDSARPRKRSHAPYIIASNIPTATHGIPPPLTRTAEEQQWEALHRMQRPQPADHQLTIAHFLQHNEETTFKGIPTSGPKWVIDMRDVRGYREVASRVPVKPRTEATQARFYRFRCLTRVLEVLAVPGKYSNLLSESNKQVGPVVSLTPCVFGEKPESLSDADVAVLLAEKGLTVSSADDSWQFCYKYLAAHAAQPDSTTTAQMLDLWSRISTAFPPPGLNSSDADQYLKSFASERTVGGVAEQDVNIDRHSFPANSRSATFRSPARAGVVEVYHVFPRPFETRAHGALPLSEAFAESNFDILFIKLLDLNQCDVRRAWDLPTPPSTIYTRRTRTPLSFLGVGAAWGTHRTFPTTSSTVELRERELRRPSSPMDLKWHDVGYPRDLPHHVLDSLSSANANSAALLGLNGRDVEHPQDIPHHVLDSLSSANGKSAVSMDLKWDDMGHPQDLPHHVLDSLSSANTYPTVVPLPGLNSRDVEHPQDLPHHVLDSLSPANANSAVIASRQFEHNDGVCRHWEQLPQGKDIRGLFFSLAIQLNPAV</sequence>
<feature type="region of interest" description="Disordered" evidence="2">
    <location>
        <begin position="105"/>
        <end position="155"/>
    </location>
</feature>
<keyword evidence="4" id="KW-1185">Reference proteome</keyword>
<dbReference type="AlphaFoldDB" id="A0AAD7IS08"/>
<feature type="coiled-coil region" evidence="1">
    <location>
        <begin position="194"/>
        <end position="221"/>
    </location>
</feature>
<gene>
    <name evidence="3" type="ORF">B0H16DRAFT_1725986</name>
</gene>
<feature type="compositionally biased region" description="Acidic residues" evidence="2">
    <location>
        <begin position="120"/>
        <end position="154"/>
    </location>
</feature>
<evidence type="ECO:0000313" key="4">
    <source>
        <dbReference type="Proteomes" id="UP001215598"/>
    </source>
</evidence>
<feature type="region of interest" description="Disordered" evidence="2">
    <location>
        <begin position="1"/>
        <end position="50"/>
    </location>
</feature>
<evidence type="ECO:0000256" key="2">
    <source>
        <dbReference type="SAM" id="MobiDB-lite"/>
    </source>
</evidence>
<evidence type="ECO:0000256" key="1">
    <source>
        <dbReference type="SAM" id="Coils"/>
    </source>
</evidence>
<evidence type="ECO:0000313" key="3">
    <source>
        <dbReference type="EMBL" id="KAJ7747568.1"/>
    </source>
</evidence>
<organism evidence="3 4">
    <name type="scientific">Mycena metata</name>
    <dbReference type="NCBI Taxonomy" id="1033252"/>
    <lineage>
        <taxon>Eukaryota</taxon>
        <taxon>Fungi</taxon>
        <taxon>Dikarya</taxon>
        <taxon>Basidiomycota</taxon>
        <taxon>Agaricomycotina</taxon>
        <taxon>Agaricomycetes</taxon>
        <taxon>Agaricomycetidae</taxon>
        <taxon>Agaricales</taxon>
        <taxon>Marasmiineae</taxon>
        <taxon>Mycenaceae</taxon>
        <taxon>Mycena</taxon>
    </lineage>
</organism>
<proteinExistence type="predicted"/>
<comment type="caution">
    <text evidence="3">The sequence shown here is derived from an EMBL/GenBank/DDBJ whole genome shotgun (WGS) entry which is preliminary data.</text>
</comment>